<evidence type="ECO:0000313" key="1">
    <source>
        <dbReference type="EMBL" id="MFA9478339.1"/>
    </source>
</evidence>
<organism evidence="1 2">
    <name type="scientific">Natronomicrosphaera hydrolytica</name>
    <dbReference type="NCBI Taxonomy" id="3242702"/>
    <lineage>
        <taxon>Bacteria</taxon>
        <taxon>Pseudomonadati</taxon>
        <taxon>Planctomycetota</taxon>
        <taxon>Phycisphaerae</taxon>
        <taxon>Phycisphaerales</taxon>
        <taxon>Phycisphaeraceae</taxon>
        <taxon>Natronomicrosphaera</taxon>
    </lineage>
</organism>
<comment type="caution">
    <text evidence="1">The sequence shown here is derived from an EMBL/GenBank/DDBJ whole genome shotgun (WGS) entry which is preliminary data.</text>
</comment>
<sequence length="62" mass="6645">MASSTLRMICPNLKCRSVLSVPAAARGKVVRCRQCRQRVQVPVIATPPAKPAPAAADEMVQD</sequence>
<proteinExistence type="predicted"/>
<accession>A0ABV4U426</accession>
<evidence type="ECO:0000313" key="2">
    <source>
        <dbReference type="Proteomes" id="UP001575105"/>
    </source>
</evidence>
<name>A0ABV4U426_9BACT</name>
<dbReference type="Proteomes" id="UP001575105">
    <property type="component" value="Unassembled WGS sequence"/>
</dbReference>
<gene>
    <name evidence="1" type="ORF">ACERK3_08525</name>
</gene>
<dbReference type="RefSeq" id="WP_425345261.1">
    <property type="nucleotide sequence ID" value="NZ_JBGUBD010000004.1"/>
</dbReference>
<reference evidence="1 2" key="1">
    <citation type="submission" date="2024-08" db="EMBL/GenBank/DDBJ databases">
        <title>Whole-genome sequencing of halo(alkali)philic microorganisms from hypersaline lakes.</title>
        <authorList>
            <person name="Sorokin D.Y."/>
            <person name="Merkel A.Y."/>
            <person name="Messina E."/>
            <person name="Yakimov M."/>
        </authorList>
    </citation>
    <scope>NUCLEOTIDE SEQUENCE [LARGE SCALE GENOMIC DNA]</scope>
    <source>
        <strain evidence="1 2">AB-hyl4</strain>
    </source>
</reference>
<dbReference type="EMBL" id="JBGUBD010000004">
    <property type="protein sequence ID" value="MFA9478339.1"/>
    <property type="molecule type" value="Genomic_DNA"/>
</dbReference>
<keyword evidence="2" id="KW-1185">Reference proteome</keyword>
<protein>
    <submittedName>
        <fullName evidence="1">Uncharacterized protein</fullName>
    </submittedName>
</protein>